<reference evidence="4" key="3">
    <citation type="submission" date="2016-06" db="UniProtKB">
        <authorList>
            <consortium name="WormBaseParasite"/>
        </authorList>
    </citation>
    <scope>IDENTIFICATION</scope>
</reference>
<organism evidence="3 4">
    <name type="scientific">Globodera pallida</name>
    <name type="common">Potato cyst nematode worm</name>
    <name type="synonym">Heterodera pallida</name>
    <dbReference type="NCBI Taxonomy" id="36090"/>
    <lineage>
        <taxon>Eukaryota</taxon>
        <taxon>Metazoa</taxon>
        <taxon>Ecdysozoa</taxon>
        <taxon>Nematoda</taxon>
        <taxon>Chromadorea</taxon>
        <taxon>Rhabditida</taxon>
        <taxon>Tylenchina</taxon>
        <taxon>Tylenchomorpha</taxon>
        <taxon>Tylenchoidea</taxon>
        <taxon>Heteroderidae</taxon>
        <taxon>Heteroderinae</taxon>
        <taxon>Globodera</taxon>
    </lineage>
</organism>
<dbReference type="Proteomes" id="UP000050741">
    <property type="component" value="Unassembled WGS sequence"/>
</dbReference>
<evidence type="ECO:0000313" key="4">
    <source>
        <dbReference type="WBParaSite" id="GPLIN_000378900"/>
    </source>
</evidence>
<keyword evidence="2" id="KW-0732">Signal</keyword>
<evidence type="ECO:0000256" key="1">
    <source>
        <dbReference type="SAM" id="MobiDB-lite"/>
    </source>
</evidence>
<feature type="compositionally biased region" description="Polar residues" evidence="1">
    <location>
        <begin position="83"/>
        <end position="92"/>
    </location>
</feature>
<dbReference type="AlphaFoldDB" id="A0A183BT53"/>
<feature type="chain" id="PRO_5008146590" evidence="2">
    <location>
        <begin position="32"/>
        <end position="92"/>
    </location>
</feature>
<name>A0A183BT53_GLOPA</name>
<feature type="region of interest" description="Disordered" evidence="1">
    <location>
        <begin position="67"/>
        <end position="92"/>
    </location>
</feature>
<dbReference type="WBParaSite" id="GPLIN_000378900">
    <property type="protein sequence ID" value="GPLIN_000378900"/>
    <property type="gene ID" value="GPLIN_000378900"/>
</dbReference>
<evidence type="ECO:0000313" key="3">
    <source>
        <dbReference type="Proteomes" id="UP000050741"/>
    </source>
</evidence>
<proteinExistence type="predicted"/>
<sequence>MSWRQWSATIKLLRRFFFLLSVFHLIPISFSSEQSPYRPLSHLHPQRSIQSAAPLALIADAPIDLHNDQQRPISGSEPHQQRRSASAHTLCL</sequence>
<reference evidence="3" key="1">
    <citation type="submission" date="2013-12" db="EMBL/GenBank/DDBJ databases">
        <authorList>
            <person name="Aslett M."/>
        </authorList>
    </citation>
    <scope>NUCLEOTIDE SEQUENCE [LARGE SCALE GENOMIC DNA]</scope>
    <source>
        <strain evidence="3">Lindley</strain>
    </source>
</reference>
<protein>
    <submittedName>
        <fullName evidence="4">Secreted protein</fullName>
    </submittedName>
</protein>
<accession>A0A183BT53</accession>
<keyword evidence="3" id="KW-1185">Reference proteome</keyword>
<reference evidence="3" key="2">
    <citation type="submission" date="2014-05" db="EMBL/GenBank/DDBJ databases">
        <title>The genome and life-stage specific transcriptomes of Globodera pallida elucidate key aspects of plant parasitism by a cyst nematode.</title>
        <authorList>
            <person name="Cotton J.A."/>
            <person name="Lilley C.J."/>
            <person name="Jones L.M."/>
            <person name="Kikuchi T."/>
            <person name="Reid A.J."/>
            <person name="Thorpe P."/>
            <person name="Tsai I.J."/>
            <person name="Beasley H."/>
            <person name="Blok V."/>
            <person name="Cock P.J.A."/>
            <person name="Van den Akker S.E."/>
            <person name="Holroyd N."/>
            <person name="Hunt M."/>
            <person name="Mantelin S."/>
            <person name="Naghra H."/>
            <person name="Pain A."/>
            <person name="Palomares-Rius J.E."/>
            <person name="Zarowiecki M."/>
            <person name="Berriman M."/>
            <person name="Jones J.T."/>
            <person name="Urwin P.E."/>
        </authorList>
    </citation>
    <scope>NUCLEOTIDE SEQUENCE [LARGE SCALE GENOMIC DNA]</scope>
    <source>
        <strain evidence="3">Lindley</strain>
    </source>
</reference>
<evidence type="ECO:0000256" key="2">
    <source>
        <dbReference type="SAM" id="SignalP"/>
    </source>
</evidence>
<feature type="signal peptide" evidence="2">
    <location>
        <begin position="1"/>
        <end position="31"/>
    </location>
</feature>